<reference evidence="4" key="1">
    <citation type="submission" date="2025-08" db="UniProtKB">
        <authorList>
            <consortium name="Ensembl"/>
        </authorList>
    </citation>
    <scope>IDENTIFICATION</scope>
</reference>
<dbReference type="GO" id="GO:0046983">
    <property type="term" value="F:protein dimerization activity"/>
    <property type="evidence" value="ECO:0007669"/>
    <property type="project" value="InterPro"/>
</dbReference>
<feature type="domain" description="HAT C-terminal dimerisation" evidence="2">
    <location>
        <begin position="623"/>
        <end position="692"/>
    </location>
</feature>
<accession>A0A8C6LPY1</accession>
<name>A0A8C6LPY1_NOTFU</name>
<dbReference type="Ensembl" id="ENSNFUT00015024720.1">
    <property type="protein sequence ID" value="ENSNFUP00015023634.1"/>
    <property type="gene ID" value="ENSNFUG00015011444.1"/>
</dbReference>
<dbReference type="KEGG" id="nfu:107373202"/>
<evidence type="ECO:0000313" key="5">
    <source>
        <dbReference type="Proteomes" id="UP000694548"/>
    </source>
</evidence>
<dbReference type="AlphaFoldDB" id="A0A8C6LPY1"/>
<feature type="domain" description="SPIN-DOC-like zinc-finger" evidence="3">
    <location>
        <begin position="112"/>
        <end position="166"/>
    </location>
</feature>
<evidence type="ECO:0000259" key="2">
    <source>
        <dbReference type="Pfam" id="PF05699"/>
    </source>
</evidence>
<keyword evidence="5" id="KW-1185">Reference proteome</keyword>
<evidence type="ECO:0000256" key="1">
    <source>
        <dbReference type="SAM" id="MobiDB-lite"/>
    </source>
</evidence>
<dbReference type="InterPro" id="IPR012337">
    <property type="entry name" value="RNaseH-like_sf"/>
</dbReference>
<dbReference type="PANTHER" id="PTHR45913">
    <property type="entry name" value="EPM2A-INTERACTING PROTEIN 1"/>
    <property type="match status" value="1"/>
</dbReference>
<evidence type="ECO:0000259" key="3">
    <source>
        <dbReference type="Pfam" id="PF18658"/>
    </source>
</evidence>
<dbReference type="InterPro" id="IPR040647">
    <property type="entry name" value="SPIN-DOC_Znf-C2H2"/>
</dbReference>
<feature type="region of interest" description="Disordered" evidence="1">
    <location>
        <begin position="16"/>
        <end position="61"/>
    </location>
</feature>
<feature type="compositionally biased region" description="Basic and acidic residues" evidence="1">
    <location>
        <begin position="22"/>
        <end position="60"/>
    </location>
</feature>
<dbReference type="PANTHER" id="PTHR45913:SF21">
    <property type="entry name" value="DUF4371 DOMAIN-CONTAINING PROTEIN"/>
    <property type="match status" value="1"/>
</dbReference>
<proteinExistence type="predicted"/>
<protein>
    <submittedName>
        <fullName evidence="4">SCAN domain-containing protein 3-like</fullName>
    </submittedName>
</protein>
<dbReference type="Pfam" id="PF05699">
    <property type="entry name" value="Dimer_Tnp_hAT"/>
    <property type="match status" value="1"/>
</dbReference>
<dbReference type="InterPro" id="IPR008906">
    <property type="entry name" value="HATC_C_dom"/>
</dbReference>
<sequence>MFYSCQKIQAIRSENKRFRRRREGEQRRAEIRTEKTRDSGGERWKEGDIQAKSSDKERFRCKGGGIQAEKRKAATGDKERFRRVRRREVEKAEMAASKKRKVDSENRAFNPEWTESFLFVLPTGGTKPVCLICSETVALIKSGNVKRHYETKHKCFEETYPLRSEVRSEKIRSLKAQYEQSTRILSHTFTAQQRAHESSLRVSWILGQHKKPFTDGEVVKECMTAVAETLFEGKEKQEVCEKIKQIPISASSATKKSEILTQDVVAQLDEAIQKAPCVGLAVDESTDVCDNAQLLVYVRFYYAEQKAFYEDLLGITPLQTSTTGEDIYLAIMEMLAKRGIEPSKVISITTDGFPAMIGREKGAVTRMKKDNPDLLTYHCIIHQSVLCASLSDEHAEVMTSVMKMINFLRASSSYQHRMLREFLKEVDANADDLLLHNNVRWLSKGRVLARFWAIRREVASFLAELKHHKATQFSTFLENEKQMDNVAFLVDITSHLNELNLRLQGKDNSICELMTAVRAFQRKLEMFKEDLQEDCVHFPAVQEQVQGQRDVSSFVVFIDKLIANFSNRFDSFSIGQQLTMFIQNPFLITDVRSFSKEATQHFKWVNARDLQMELLDLQANVAMKELSARTDPSSFWLQMVPETAFSHLKKVALYILTMFGSTHNCEAAFSTMNIIKNKYRSRLTNEHLHTCMRMALSPFKPRFKMLAGQARAHFSH</sequence>
<organism evidence="4 5">
    <name type="scientific">Nothobranchius furzeri</name>
    <name type="common">Turquoise killifish</name>
    <dbReference type="NCBI Taxonomy" id="105023"/>
    <lineage>
        <taxon>Eukaryota</taxon>
        <taxon>Metazoa</taxon>
        <taxon>Chordata</taxon>
        <taxon>Craniata</taxon>
        <taxon>Vertebrata</taxon>
        <taxon>Euteleostomi</taxon>
        <taxon>Actinopterygii</taxon>
        <taxon>Neopterygii</taxon>
        <taxon>Teleostei</taxon>
        <taxon>Neoteleostei</taxon>
        <taxon>Acanthomorphata</taxon>
        <taxon>Ovalentaria</taxon>
        <taxon>Atherinomorphae</taxon>
        <taxon>Cyprinodontiformes</taxon>
        <taxon>Nothobranchiidae</taxon>
        <taxon>Nothobranchius</taxon>
    </lineage>
</organism>
<dbReference type="SUPFAM" id="SSF53098">
    <property type="entry name" value="Ribonuclease H-like"/>
    <property type="match status" value="1"/>
</dbReference>
<dbReference type="Proteomes" id="UP000694548">
    <property type="component" value="Unassembled WGS sequence"/>
</dbReference>
<reference evidence="4" key="2">
    <citation type="submission" date="2025-09" db="UniProtKB">
        <authorList>
            <consortium name="Ensembl"/>
        </authorList>
    </citation>
    <scope>IDENTIFICATION</scope>
</reference>
<dbReference type="Pfam" id="PF18658">
    <property type="entry name" value="zf-C2H2_12"/>
    <property type="match status" value="1"/>
</dbReference>
<dbReference type="GeneTree" id="ENSGT00950000182812"/>
<evidence type="ECO:0000313" key="4">
    <source>
        <dbReference type="Ensembl" id="ENSNFUP00015023634.1"/>
    </source>
</evidence>